<feature type="region of interest" description="Disordered" evidence="1">
    <location>
        <begin position="92"/>
        <end position="111"/>
    </location>
</feature>
<keyword evidence="3" id="KW-1185">Reference proteome</keyword>
<feature type="compositionally biased region" description="Low complexity" evidence="1">
    <location>
        <begin position="99"/>
        <end position="109"/>
    </location>
</feature>
<organism evidence="2 3">
    <name type="scientific">Crenichthys baileyi</name>
    <name type="common">White River springfish</name>
    <dbReference type="NCBI Taxonomy" id="28760"/>
    <lineage>
        <taxon>Eukaryota</taxon>
        <taxon>Metazoa</taxon>
        <taxon>Chordata</taxon>
        <taxon>Craniata</taxon>
        <taxon>Vertebrata</taxon>
        <taxon>Euteleostomi</taxon>
        <taxon>Actinopterygii</taxon>
        <taxon>Neopterygii</taxon>
        <taxon>Teleostei</taxon>
        <taxon>Neoteleostei</taxon>
        <taxon>Acanthomorphata</taxon>
        <taxon>Ovalentaria</taxon>
        <taxon>Atherinomorphae</taxon>
        <taxon>Cyprinodontiformes</taxon>
        <taxon>Goodeidae</taxon>
        <taxon>Crenichthys</taxon>
    </lineage>
</organism>
<name>A0AAV9RH99_9TELE</name>
<gene>
    <name evidence="2" type="ORF">CRENBAI_026765</name>
</gene>
<dbReference type="AlphaFoldDB" id="A0AAV9RH99"/>
<sequence length="188" mass="20301">MSGFQLRPPLKGPGKVCERTETRPQEAKGWNLLQTWSVLVPPDSDQDPKRVPAPPNLSAADLAAAPGTESLLLSHSQSGQAECTAAPALRPPIQNTHISSSGVRRSSGVTDGAARWHSASRLLRGMDTELQSSFTEETGMGGDFLVWKTSRNKICSMLDIMDLRLSYSTALQLKGIMGWVSDLESKPS</sequence>
<dbReference type="Proteomes" id="UP001311232">
    <property type="component" value="Unassembled WGS sequence"/>
</dbReference>
<evidence type="ECO:0000256" key="1">
    <source>
        <dbReference type="SAM" id="MobiDB-lite"/>
    </source>
</evidence>
<comment type="caution">
    <text evidence="2">The sequence shown here is derived from an EMBL/GenBank/DDBJ whole genome shotgun (WGS) entry which is preliminary data.</text>
</comment>
<feature type="region of interest" description="Disordered" evidence="1">
    <location>
        <begin position="1"/>
        <end position="25"/>
    </location>
</feature>
<feature type="compositionally biased region" description="Basic and acidic residues" evidence="1">
    <location>
        <begin position="16"/>
        <end position="25"/>
    </location>
</feature>
<evidence type="ECO:0000313" key="3">
    <source>
        <dbReference type="Proteomes" id="UP001311232"/>
    </source>
</evidence>
<reference evidence="2 3" key="1">
    <citation type="submission" date="2021-06" db="EMBL/GenBank/DDBJ databases">
        <authorList>
            <person name="Palmer J.M."/>
        </authorList>
    </citation>
    <scope>NUCLEOTIDE SEQUENCE [LARGE SCALE GENOMIC DNA]</scope>
    <source>
        <strain evidence="2 3">MEX-2019</strain>
        <tissue evidence="2">Muscle</tissue>
    </source>
</reference>
<dbReference type="EMBL" id="JAHHUM010001819">
    <property type="protein sequence ID" value="KAK5608381.1"/>
    <property type="molecule type" value="Genomic_DNA"/>
</dbReference>
<proteinExistence type="predicted"/>
<evidence type="ECO:0000313" key="2">
    <source>
        <dbReference type="EMBL" id="KAK5608381.1"/>
    </source>
</evidence>
<protein>
    <submittedName>
        <fullName evidence="2">Uncharacterized protein</fullName>
    </submittedName>
</protein>
<accession>A0AAV9RH99</accession>